<dbReference type="PANTHER" id="PTHR10009">
    <property type="entry name" value="PROTEIN YELLOW-RELATED"/>
    <property type="match status" value="1"/>
</dbReference>
<dbReference type="Proteomes" id="UP000758603">
    <property type="component" value="Unassembled WGS sequence"/>
</dbReference>
<comment type="similarity">
    <text evidence="2">Belongs to the major royal jelly protein family.</text>
</comment>
<accession>A0A9P8UME7</accession>
<evidence type="ECO:0000313" key="4">
    <source>
        <dbReference type="EMBL" id="KAH6654721.1"/>
    </source>
</evidence>
<proteinExistence type="inferred from homology"/>
<dbReference type="InterPro" id="IPR017996">
    <property type="entry name" value="MRJP/yellow-related"/>
</dbReference>
<gene>
    <name evidence="4" type="ORF">BKA67DRAFT_677261</name>
</gene>
<evidence type="ECO:0000313" key="5">
    <source>
        <dbReference type="Proteomes" id="UP000758603"/>
    </source>
</evidence>
<keyword evidence="3" id="KW-0964">Secreted</keyword>
<dbReference type="Pfam" id="PF03022">
    <property type="entry name" value="MRJP"/>
    <property type="match status" value="1"/>
</dbReference>
<sequence>MKSTVISSGAAALAGAHDFSFVSDPGYCGPALEIEHAYYKQWPTGIAVSSTGRKFSNYPGGLDLTNVCNGSNNVFTVGGLTSVTTETAYPSLKINQPPGGAINYTTSPPSRVLTPDGQLVYTAYGGPKLVRVDLSTDQVFKTIVFTQTVAYSNSYLNDVRFDLREEVSESGEGIAYVTDSSFEGRNGIIIVDLGSGKSWRHSDIAHPVSQSTILPGVMPLSDLPIGSDGIALSADVERLFWVPLASRYLYSIATSLLRARGQTSELLAQSGVQSHGEKGASDGFETDSNGYIYFGNNENNAVNFFNPKNGTVVPFVWDPRIN</sequence>
<reference evidence="4" key="1">
    <citation type="journal article" date="2021" name="Nat. Commun.">
        <title>Genetic determinants of endophytism in the Arabidopsis root mycobiome.</title>
        <authorList>
            <person name="Mesny F."/>
            <person name="Miyauchi S."/>
            <person name="Thiergart T."/>
            <person name="Pickel B."/>
            <person name="Atanasova L."/>
            <person name="Karlsson M."/>
            <person name="Huettel B."/>
            <person name="Barry K.W."/>
            <person name="Haridas S."/>
            <person name="Chen C."/>
            <person name="Bauer D."/>
            <person name="Andreopoulos W."/>
            <person name="Pangilinan J."/>
            <person name="LaButti K."/>
            <person name="Riley R."/>
            <person name="Lipzen A."/>
            <person name="Clum A."/>
            <person name="Drula E."/>
            <person name="Henrissat B."/>
            <person name="Kohler A."/>
            <person name="Grigoriev I.V."/>
            <person name="Martin F.M."/>
            <person name="Hacquard S."/>
        </authorList>
    </citation>
    <scope>NUCLEOTIDE SEQUENCE</scope>
    <source>
        <strain evidence="4">MPI-SDFR-AT-0073</strain>
    </source>
</reference>
<dbReference type="SUPFAM" id="SSF63829">
    <property type="entry name" value="Calcium-dependent phosphotriesterase"/>
    <property type="match status" value="1"/>
</dbReference>
<dbReference type="InterPro" id="IPR011042">
    <property type="entry name" value="6-blade_b-propeller_TolB-like"/>
</dbReference>
<protein>
    <submittedName>
        <fullName evidence="4">Major royal jelly protein-domain-containing protein</fullName>
    </submittedName>
</protein>
<comment type="caution">
    <text evidence="4">The sequence shown here is derived from an EMBL/GenBank/DDBJ whole genome shotgun (WGS) entry which is preliminary data.</text>
</comment>
<organism evidence="4 5">
    <name type="scientific">Truncatella angustata</name>
    <dbReference type="NCBI Taxonomy" id="152316"/>
    <lineage>
        <taxon>Eukaryota</taxon>
        <taxon>Fungi</taxon>
        <taxon>Dikarya</taxon>
        <taxon>Ascomycota</taxon>
        <taxon>Pezizomycotina</taxon>
        <taxon>Sordariomycetes</taxon>
        <taxon>Xylariomycetidae</taxon>
        <taxon>Amphisphaeriales</taxon>
        <taxon>Sporocadaceae</taxon>
        <taxon>Truncatella</taxon>
    </lineage>
</organism>
<keyword evidence="5" id="KW-1185">Reference proteome</keyword>
<dbReference type="GeneID" id="70137711"/>
<dbReference type="RefSeq" id="XP_045958991.1">
    <property type="nucleotide sequence ID" value="XM_046108820.1"/>
</dbReference>
<dbReference type="Gene3D" id="2.120.10.30">
    <property type="entry name" value="TolB, C-terminal domain"/>
    <property type="match status" value="1"/>
</dbReference>
<dbReference type="AlphaFoldDB" id="A0A9P8UME7"/>
<evidence type="ECO:0000256" key="3">
    <source>
        <dbReference type="ARBA" id="ARBA00022525"/>
    </source>
</evidence>
<evidence type="ECO:0000256" key="2">
    <source>
        <dbReference type="ARBA" id="ARBA00009127"/>
    </source>
</evidence>
<name>A0A9P8UME7_9PEZI</name>
<dbReference type="PANTHER" id="PTHR10009:SF18">
    <property type="entry name" value="PROTEIN YELLOW-LIKE PROTEIN"/>
    <property type="match status" value="1"/>
</dbReference>
<evidence type="ECO:0000256" key="1">
    <source>
        <dbReference type="ARBA" id="ARBA00004613"/>
    </source>
</evidence>
<dbReference type="EMBL" id="JAGPXC010000004">
    <property type="protein sequence ID" value="KAH6654721.1"/>
    <property type="molecule type" value="Genomic_DNA"/>
</dbReference>
<dbReference type="GO" id="GO:0005576">
    <property type="term" value="C:extracellular region"/>
    <property type="evidence" value="ECO:0007669"/>
    <property type="project" value="UniProtKB-SubCell"/>
</dbReference>
<dbReference type="OrthoDB" id="7776143at2759"/>
<comment type="subcellular location">
    <subcellularLocation>
        <location evidence="1">Secreted</location>
    </subcellularLocation>
</comment>